<reference evidence="2" key="1">
    <citation type="journal article" date="2019" name="Int. J. Syst. Evol. Microbiol.">
        <title>The Global Catalogue of Microorganisms (GCM) 10K type strain sequencing project: providing services to taxonomists for standard genome sequencing and annotation.</title>
        <authorList>
            <consortium name="The Broad Institute Genomics Platform"/>
            <consortium name="The Broad Institute Genome Sequencing Center for Infectious Disease"/>
            <person name="Wu L."/>
            <person name="Ma J."/>
        </authorList>
    </citation>
    <scope>NUCLEOTIDE SEQUENCE [LARGE SCALE GENOMIC DNA]</scope>
    <source>
        <strain evidence="2">CECT 7131</strain>
    </source>
</reference>
<gene>
    <name evidence="1" type="ORF">QWZ14_28555</name>
</gene>
<keyword evidence="2" id="KW-1185">Reference proteome</keyword>
<dbReference type="EMBL" id="JAUFPN010000206">
    <property type="protein sequence ID" value="MDN3568349.1"/>
    <property type="molecule type" value="Genomic_DNA"/>
</dbReference>
<dbReference type="RefSeq" id="WP_290320458.1">
    <property type="nucleotide sequence ID" value="NZ_JAUFPN010000206.1"/>
</dbReference>
<evidence type="ECO:0000313" key="2">
    <source>
        <dbReference type="Proteomes" id="UP001529369"/>
    </source>
</evidence>
<proteinExistence type="predicted"/>
<organism evidence="1 2">
    <name type="scientific">Paeniroseomonas aquatica</name>
    <dbReference type="NCBI Taxonomy" id="373043"/>
    <lineage>
        <taxon>Bacteria</taxon>
        <taxon>Pseudomonadati</taxon>
        <taxon>Pseudomonadota</taxon>
        <taxon>Alphaproteobacteria</taxon>
        <taxon>Acetobacterales</taxon>
        <taxon>Acetobacteraceae</taxon>
        <taxon>Paeniroseomonas</taxon>
    </lineage>
</organism>
<dbReference type="Proteomes" id="UP001529369">
    <property type="component" value="Unassembled WGS sequence"/>
</dbReference>
<sequence length="106" mass="11195">MQPVSAVADAEMLTYLTDASLPVPGLSEPRVGDSVELRLLRGGREVEAWSTTGIRLGRLPPAEREALDGLLQGGALPLQGRISAVVPRPLLLGSGRIHIRVTPPAN</sequence>
<accession>A0ABT8AG65</accession>
<protein>
    <submittedName>
        <fullName evidence="1">Uncharacterized protein</fullName>
    </submittedName>
</protein>
<evidence type="ECO:0000313" key="1">
    <source>
        <dbReference type="EMBL" id="MDN3568349.1"/>
    </source>
</evidence>
<name>A0ABT8AG65_9PROT</name>
<comment type="caution">
    <text evidence="1">The sequence shown here is derived from an EMBL/GenBank/DDBJ whole genome shotgun (WGS) entry which is preliminary data.</text>
</comment>